<keyword evidence="3" id="KW-1185">Reference proteome</keyword>
<evidence type="ECO:0000313" key="3">
    <source>
        <dbReference type="Proteomes" id="UP000326907"/>
    </source>
</evidence>
<feature type="compositionally biased region" description="Acidic residues" evidence="1">
    <location>
        <begin position="215"/>
        <end position="227"/>
    </location>
</feature>
<name>A0A5N5EBD3_9ACTN</name>
<proteinExistence type="predicted"/>
<dbReference type="RefSeq" id="WP_151514025.1">
    <property type="nucleotide sequence ID" value="NZ_VYUA01000077.1"/>
</dbReference>
<evidence type="ECO:0000313" key="2">
    <source>
        <dbReference type="EMBL" id="KAB2587715.1"/>
    </source>
</evidence>
<organism evidence="2 3">
    <name type="scientific">Streptomyces arboris</name>
    <dbReference type="NCBI Taxonomy" id="2600619"/>
    <lineage>
        <taxon>Bacteria</taxon>
        <taxon>Bacillati</taxon>
        <taxon>Actinomycetota</taxon>
        <taxon>Actinomycetes</taxon>
        <taxon>Kitasatosporales</taxon>
        <taxon>Streptomycetaceae</taxon>
        <taxon>Streptomyces</taxon>
    </lineage>
</organism>
<reference evidence="2 3" key="1">
    <citation type="submission" date="2019-09" db="EMBL/GenBank/DDBJ databases">
        <authorList>
            <person name="Liu P."/>
        </authorList>
    </citation>
    <scope>NUCLEOTIDE SEQUENCE [LARGE SCALE GENOMIC DNA]</scope>
    <source>
        <strain evidence="2 3">TRM68085</strain>
    </source>
</reference>
<accession>A0A5N5EBD3</accession>
<feature type="region of interest" description="Disordered" evidence="1">
    <location>
        <begin position="1"/>
        <end position="58"/>
    </location>
</feature>
<evidence type="ECO:0000256" key="1">
    <source>
        <dbReference type="SAM" id="MobiDB-lite"/>
    </source>
</evidence>
<dbReference type="EMBL" id="VYUA01000077">
    <property type="protein sequence ID" value="KAB2587715.1"/>
    <property type="molecule type" value="Genomic_DNA"/>
</dbReference>
<protein>
    <submittedName>
        <fullName evidence="2">Uncharacterized protein</fullName>
    </submittedName>
</protein>
<sequence>MTTTDETTTDETTADRFGLSDRPRRSSGLAGLARKRGAAPAESTAPAPQGLDAIPDPAIAYGDDLTDTDLADLDLCEKAVRSHHATFWETGKALDAVALRHLYRARYATFDALLEDWDVTLADSSRMRRGWPLAARLLPDVPKLSRSHVEALLPVVKGYSVDAAVTLHAMLREALPKVTAKDITAVVRELPGLSEDDDPAGAIRHQAEKILTEPDERDEDQGGEPDDTALRQAVRQRARQMADELKRGRMSQQELTRTLAAAFADTDDPRVYQALKRWIKDRDGKGQ</sequence>
<feature type="region of interest" description="Disordered" evidence="1">
    <location>
        <begin position="208"/>
        <end position="254"/>
    </location>
</feature>
<comment type="caution">
    <text evidence="2">The sequence shown here is derived from an EMBL/GenBank/DDBJ whole genome shotgun (WGS) entry which is preliminary data.</text>
</comment>
<dbReference type="Proteomes" id="UP000326907">
    <property type="component" value="Unassembled WGS sequence"/>
</dbReference>
<gene>
    <name evidence="2" type="ORF">F5983_36365</name>
</gene>
<dbReference type="AlphaFoldDB" id="A0A5N5EBD3"/>